<accession>A0A1R1B0H3</accession>
<evidence type="ECO:0008006" key="3">
    <source>
        <dbReference type="Google" id="ProtNLM"/>
    </source>
</evidence>
<dbReference type="OrthoDB" id="8856529at2"/>
<dbReference type="STRING" id="1401.BK123_14960"/>
<dbReference type="Pfam" id="PF09234">
    <property type="entry name" value="DUF1963"/>
    <property type="match status" value="1"/>
</dbReference>
<comment type="caution">
    <text evidence="1">The sequence shown here is derived from an EMBL/GenBank/DDBJ whole genome shotgun (WGS) entry which is preliminary data.</text>
</comment>
<proteinExistence type="predicted"/>
<dbReference type="Gene3D" id="2.30.320.10">
    <property type="entry name" value="YwqG-like"/>
    <property type="match status" value="1"/>
</dbReference>
<evidence type="ECO:0000313" key="2">
    <source>
        <dbReference type="Proteomes" id="UP000187074"/>
    </source>
</evidence>
<dbReference type="SUPFAM" id="SSF103032">
    <property type="entry name" value="Hypothetical protein YwqG"/>
    <property type="match status" value="1"/>
</dbReference>
<dbReference type="Proteomes" id="UP000187074">
    <property type="component" value="Unassembled WGS sequence"/>
</dbReference>
<reference evidence="1 2" key="1">
    <citation type="submission" date="2016-11" db="EMBL/GenBank/DDBJ databases">
        <title>Paenibacillus species isolates.</title>
        <authorList>
            <person name="Beno S.M."/>
        </authorList>
    </citation>
    <scope>NUCLEOTIDE SEQUENCE [LARGE SCALE GENOMIC DNA]</scope>
    <source>
        <strain evidence="1 2">FSL F4-0100</strain>
    </source>
</reference>
<evidence type="ECO:0000313" key="1">
    <source>
        <dbReference type="EMBL" id="OME91944.1"/>
    </source>
</evidence>
<gene>
    <name evidence="1" type="ORF">BK123_14960</name>
</gene>
<dbReference type="EMBL" id="MRTF01000005">
    <property type="protein sequence ID" value="OME91944.1"/>
    <property type="molecule type" value="Genomic_DNA"/>
</dbReference>
<dbReference type="InterPro" id="IPR035948">
    <property type="entry name" value="YwqG-like_sf"/>
</dbReference>
<name>A0A1R1B0H3_PAELA</name>
<organism evidence="1 2">
    <name type="scientific">Paenibacillus lautus</name>
    <name type="common">Bacillus lautus</name>
    <dbReference type="NCBI Taxonomy" id="1401"/>
    <lineage>
        <taxon>Bacteria</taxon>
        <taxon>Bacillati</taxon>
        <taxon>Bacillota</taxon>
        <taxon>Bacilli</taxon>
        <taxon>Bacillales</taxon>
        <taxon>Paenibacillaceae</taxon>
        <taxon>Paenibacillus</taxon>
    </lineage>
</organism>
<dbReference type="RefSeq" id="WP_076323208.1">
    <property type="nucleotide sequence ID" value="NZ_MRTF01000005.1"/>
</dbReference>
<dbReference type="InterPro" id="IPR015315">
    <property type="entry name" value="DUF1963"/>
</dbReference>
<protein>
    <recommendedName>
        <fullName evidence="3">DUF1963 domain-containing protein</fullName>
    </recommendedName>
</protein>
<sequence length="295" mass="33221">MKLNEHNLIKMQNIIQEHEFEHAADYLIEHTRQGMRLSKQGEEDYAGSCNSRIGGDPDLPEGMEWPLASNGTPMTFLAQLQLRDLAAHDATASLPHSGVLYFFVGVDEPAYNIEHRVLYLAEDQTAAASRCRAPEGTALDGEFAGYRIEARATLEPPNYAYVDDELVEDDEHDFESYEDLCHQLTGQDSDDIATIFGYPSTQHGDCEHEAALMLLTGSEYNYSMEAAVQQITDHCGGNAEQAQQEIRDTLLLLAIDSDDEIGFCWWDAGELQFFIRKEDLLARNFERTYCSLYSS</sequence>
<dbReference type="AlphaFoldDB" id="A0A1R1B0H3"/>
<dbReference type="PANTHER" id="PTHR36436">
    <property type="entry name" value="SLL5081 PROTEIN"/>
    <property type="match status" value="1"/>
</dbReference>
<dbReference type="PANTHER" id="PTHR36436:SF6">
    <property type="entry name" value="SLL5081 PROTEIN"/>
    <property type="match status" value="1"/>
</dbReference>